<proteinExistence type="predicted"/>
<dbReference type="AlphaFoldDB" id="A0A9X1IQX0"/>
<dbReference type="EMBL" id="JAJATW010000015">
    <property type="protein sequence ID" value="MCB5162368.1"/>
    <property type="molecule type" value="Genomic_DNA"/>
</dbReference>
<protein>
    <submittedName>
        <fullName evidence="2">Uncharacterized protein</fullName>
    </submittedName>
</protein>
<gene>
    <name evidence="2" type="ORF">LG368_10735</name>
</gene>
<sequence length="169" mass="18997">MNSARRFLSLTALASTLLWSLGVQADTKMSVVIEEHGIQQCKLPLLSMADEVIGKKEHRLHVDQPKQHADKYPITVVGVISYNDSDAQVQFIAAPMVNGECEVSYQEAFALTESCLVVREQVFKKWKYIGRLSDDSFFLQHKERLTKNATLTSIKSGTECLVTRRHSGI</sequence>
<keyword evidence="1" id="KW-0732">Signal</keyword>
<reference evidence="2" key="1">
    <citation type="submission" date="2021-10" db="EMBL/GenBank/DDBJ databases">
        <title>Marinomonas pontica sp. nov., isolated from the Black Sea.</title>
        <authorList>
            <person name="Zhao L.-H."/>
            <person name="Xue J.-H."/>
        </authorList>
    </citation>
    <scope>NUCLEOTIDE SEQUENCE</scope>
    <source>
        <strain evidence="2">E8</strain>
    </source>
</reference>
<dbReference type="Proteomes" id="UP001139095">
    <property type="component" value="Unassembled WGS sequence"/>
</dbReference>
<evidence type="ECO:0000313" key="3">
    <source>
        <dbReference type="Proteomes" id="UP001139095"/>
    </source>
</evidence>
<organism evidence="2 3">
    <name type="scientific">Marinomonas algarum</name>
    <dbReference type="NCBI Taxonomy" id="2883105"/>
    <lineage>
        <taxon>Bacteria</taxon>
        <taxon>Pseudomonadati</taxon>
        <taxon>Pseudomonadota</taxon>
        <taxon>Gammaproteobacteria</taxon>
        <taxon>Oceanospirillales</taxon>
        <taxon>Oceanospirillaceae</taxon>
        <taxon>Marinomonas</taxon>
    </lineage>
</organism>
<feature type="signal peptide" evidence="1">
    <location>
        <begin position="1"/>
        <end position="25"/>
    </location>
</feature>
<evidence type="ECO:0000256" key="1">
    <source>
        <dbReference type="SAM" id="SignalP"/>
    </source>
</evidence>
<name>A0A9X1IQX0_9GAMM</name>
<comment type="caution">
    <text evidence="2">The sequence shown here is derived from an EMBL/GenBank/DDBJ whole genome shotgun (WGS) entry which is preliminary data.</text>
</comment>
<accession>A0A9X1IQX0</accession>
<dbReference type="RefSeq" id="WP_226754720.1">
    <property type="nucleotide sequence ID" value="NZ_JAJATW010000015.1"/>
</dbReference>
<evidence type="ECO:0000313" key="2">
    <source>
        <dbReference type="EMBL" id="MCB5162368.1"/>
    </source>
</evidence>
<feature type="chain" id="PRO_5040733501" evidence="1">
    <location>
        <begin position="26"/>
        <end position="169"/>
    </location>
</feature>
<keyword evidence="3" id="KW-1185">Reference proteome</keyword>